<dbReference type="AlphaFoldDB" id="A0A2J7Q6Q7"/>
<dbReference type="Proteomes" id="UP000235965">
    <property type="component" value="Unassembled WGS sequence"/>
</dbReference>
<feature type="region of interest" description="Disordered" evidence="4">
    <location>
        <begin position="311"/>
        <end position="413"/>
    </location>
</feature>
<accession>A0A2J7Q6Q7</accession>
<dbReference type="FunCoup" id="A0A2J7Q6Q7">
    <property type="interactions" value="1681"/>
</dbReference>
<keyword evidence="2" id="KW-0812">Transmembrane</keyword>
<keyword evidence="7" id="KW-1185">Reference proteome</keyword>
<comment type="similarity">
    <text evidence="1 2">Belongs to the lunapark family.</text>
</comment>
<dbReference type="PANTHER" id="PTHR22166">
    <property type="entry name" value="ENDOPLASMIC RETICULUM JUNCTION FORMATION PROTEIN LUNAPARK"/>
    <property type="match status" value="1"/>
</dbReference>
<sequence>MGVLISRFRRKKTTLEILESLENRIKSVEENRLHTEQKQRKIVGHLILYSVGVYVIAAVSFYFLYFPASLQDQLFYITPLLIFPVIVVFVKRLVTWYYRRKLTSNQEKLHDMREEKKRLLEDVMEKETYKVAKQILEKFAPDQLRKSPSVGIPAKFSGSPDLSVHRRATIASLNTSTPHKSSPPIMSTTGSIAVHSPGTDVRRRSPLQPPGPVQPPVLRDAAVYLTSGQANGQGIVQRPALPMPRPILPRDRSYLDKLVENLVGDGPSNRYALICKNCESHDGMSLKEEFEYIGFRCCYCFYWNAARKQRPQAPRLPSTTGRSELPEHTSASELESSSDTEEESDSEQSSDSGPITEDGGTKIAEVDAATDLAQMSEPAEPQSTEDEACDKQLKIKPSSSDVGDTEETKLSDS</sequence>
<dbReference type="GO" id="GO:0008270">
    <property type="term" value="F:zinc ion binding"/>
    <property type="evidence" value="ECO:0007669"/>
    <property type="project" value="UniProtKB-KW"/>
</dbReference>
<feature type="transmembrane region" description="Helical" evidence="2">
    <location>
        <begin position="74"/>
        <end position="94"/>
    </location>
</feature>
<dbReference type="GO" id="GO:0071788">
    <property type="term" value="P:endoplasmic reticulum tubular network maintenance"/>
    <property type="evidence" value="ECO:0007669"/>
    <property type="project" value="UniProtKB-UniRule"/>
</dbReference>
<evidence type="ECO:0000256" key="2">
    <source>
        <dbReference type="RuleBase" id="RU367073"/>
    </source>
</evidence>
<dbReference type="OrthoDB" id="3169036at2759"/>
<gene>
    <name evidence="6" type="ORF">B7P43_G14998</name>
</gene>
<proteinExistence type="inferred from homology"/>
<dbReference type="GO" id="GO:0098826">
    <property type="term" value="C:endoplasmic reticulum tubular network membrane"/>
    <property type="evidence" value="ECO:0007669"/>
    <property type="project" value="UniProtKB-UniRule"/>
</dbReference>
<keyword evidence="2" id="KW-0472">Membrane</keyword>
<organism evidence="6 7">
    <name type="scientific">Cryptotermes secundus</name>
    <dbReference type="NCBI Taxonomy" id="105785"/>
    <lineage>
        <taxon>Eukaryota</taxon>
        <taxon>Metazoa</taxon>
        <taxon>Ecdysozoa</taxon>
        <taxon>Arthropoda</taxon>
        <taxon>Hexapoda</taxon>
        <taxon>Insecta</taxon>
        <taxon>Pterygota</taxon>
        <taxon>Neoptera</taxon>
        <taxon>Polyneoptera</taxon>
        <taxon>Dictyoptera</taxon>
        <taxon>Blattodea</taxon>
        <taxon>Blattoidea</taxon>
        <taxon>Termitoidae</taxon>
        <taxon>Kalotermitidae</taxon>
        <taxon>Cryptotermitinae</taxon>
        <taxon>Cryptotermes</taxon>
    </lineage>
</organism>
<keyword evidence="2" id="KW-0479">Metal-binding</keyword>
<name>A0A2J7Q6Q7_9NEOP</name>
<protein>
    <recommendedName>
        <fullName evidence="2">Endoplasmic reticulum junction formation protein lunapark</fullName>
    </recommendedName>
</protein>
<dbReference type="GO" id="GO:1903373">
    <property type="term" value="P:positive regulation of endoplasmic reticulum tubular network organization"/>
    <property type="evidence" value="ECO:0007669"/>
    <property type="project" value="UniProtKB-UniRule"/>
</dbReference>
<dbReference type="EMBL" id="NEVH01017460">
    <property type="protein sequence ID" value="PNF24266.1"/>
    <property type="molecule type" value="Genomic_DNA"/>
</dbReference>
<dbReference type="InterPro" id="IPR040115">
    <property type="entry name" value="Lnp"/>
</dbReference>
<evidence type="ECO:0000256" key="3">
    <source>
        <dbReference type="SAM" id="Coils"/>
    </source>
</evidence>
<evidence type="ECO:0000256" key="4">
    <source>
        <dbReference type="SAM" id="MobiDB-lite"/>
    </source>
</evidence>
<evidence type="ECO:0000259" key="5">
    <source>
        <dbReference type="Pfam" id="PF10058"/>
    </source>
</evidence>
<dbReference type="InterPro" id="IPR019273">
    <property type="entry name" value="Lunapark_Znf"/>
</dbReference>
<dbReference type="InParanoid" id="A0A2J7Q6Q7"/>
<comment type="function">
    <text evidence="2">Plays a role in determining ER morphology.</text>
</comment>
<evidence type="ECO:0000313" key="7">
    <source>
        <dbReference type="Proteomes" id="UP000235965"/>
    </source>
</evidence>
<comment type="domain">
    <text evidence="2">The C4-type zinc finger motif is necessary both for its ER three-way tubular junction localization and formation.</text>
</comment>
<reference evidence="6 7" key="1">
    <citation type="submission" date="2017-12" db="EMBL/GenBank/DDBJ databases">
        <title>Hemimetabolous genomes reveal molecular basis of termite eusociality.</title>
        <authorList>
            <person name="Harrison M.C."/>
            <person name="Jongepier E."/>
            <person name="Robertson H.M."/>
            <person name="Arning N."/>
            <person name="Bitard-Feildel T."/>
            <person name="Chao H."/>
            <person name="Childers C.P."/>
            <person name="Dinh H."/>
            <person name="Doddapaneni H."/>
            <person name="Dugan S."/>
            <person name="Gowin J."/>
            <person name="Greiner C."/>
            <person name="Han Y."/>
            <person name="Hu H."/>
            <person name="Hughes D.S.T."/>
            <person name="Huylmans A.-K."/>
            <person name="Kemena C."/>
            <person name="Kremer L.P.M."/>
            <person name="Lee S.L."/>
            <person name="Lopez-Ezquerra A."/>
            <person name="Mallet L."/>
            <person name="Monroy-Kuhn J.M."/>
            <person name="Moser A."/>
            <person name="Murali S.C."/>
            <person name="Muzny D.M."/>
            <person name="Otani S."/>
            <person name="Piulachs M.-D."/>
            <person name="Poelchau M."/>
            <person name="Qu J."/>
            <person name="Schaub F."/>
            <person name="Wada-Katsumata A."/>
            <person name="Worley K.C."/>
            <person name="Xie Q."/>
            <person name="Ylla G."/>
            <person name="Poulsen M."/>
            <person name="Gibbs R.A."/>
            <person name="Schal C."/>
            <person name="Richards S."/>
            <person name="Belles X."/>
            <person name="Korb J."/>
            <person name="Bornberg-Bauer E."/>
        </authorList>
    </citation>
    <scope>NUCLEOTIDE SEQUENCE [LARGE SCALE GENOMIC DNA]</scope>
    <source>
        <tissue evidence="6">Whole body</tissue>
    </source>
</reference>
<comment type="subcellular location">
    <subcellularLocation>
        <location evidence="2">Endoplasmic reticulum membrane</location>
        <topology evidence="2">Multi-pass membrane protein</topology>
    </subcellularLocation>
</comment>
<dbReference type="PANTHER" id="PTHR22166:SF12">
    <property type="entry name" value="ENDOPLASMIC RETICULUM JUNCTION FORMATION PROTEIN LUNAPARK"/>
    <property type="match status" value="1"/>
</dbReference>
<feature type="compositionally biased region" description="Acidic residues" evidence="4">
    <location>
        <begin position="336"/>
        <end position="348"/>
    </location>
</feature>
<dbReference type="EMBL" id="NEVH01017460">
    <property type="protein sequence ID" value="PNF24267.1"/>
    <property type="molecule type" value="Genomic_DNA"/>
</dbReference>
<feature type="coiled-coil region" evidence="3">
    <location>
        <begin position="11"/>
        <end position="38"/>
    </location>
</feature>
<evidence type="ECO:0000313" key="6">
    <source>
        <dbReference type="EMBL" id="PNF24266.1"/>
    </source>
</evidence>
<feature type="domain" description="Lunapark zinc ribbon" evidence="5">
    <location>
        <begin position="255"/>
        <end position="304"/>
    </location>
</feature>
<dbReference type="STRING" id="105785.A0A2J7Q6Q7"/>
<keyword evidence="2" id="KW-0863">Zinc-finger</keyword>
<keyword evidence="2" id="KW-0862">Zinc</keyword>
<evidence type="ECO:0000256" key="1">
    <source>
        <dbReference type="ARBA" id="ARBA00009940"/>
    </source>
</evidence>
<feature type="transmembrane region" description="Helical" evidence="2">
    <location>
        <begin position="46"/>
        <end position="68"/>
    </location>
</feature>
<keyword evidence="2" id="KW-0256">Endoplasmic reticulum</keyword>
<comment type="caution">
    <text evidence="6">The sequence shown here is derived from an EMBL/GenBank/DDBJ whole genome shotgun (WGS) entry which is preliminary data.</text>
</comment>
<dbReference type="Pfam" id="PF10058">
    <property type="entry name" value="Zn_ribbon_10"/>
    <property type="match status" value="1"/>
</dbReference>
<keyword evidence="3" id="KW-0175">Coiled coil</keyword>
<keyword evidence="2" id="KW-1133">Transmembrane helix</keyword>